<feature type="region of interest" description="Disordered" evidence="6">
    <location>
        <begin position="24"/>
        <end position="45"/>
    </location>
</feature>
<dbReference type="InterPro" id="IPR018106">
    <property type="entry name" value="CAP_CS_N"/>
</dbReference>
<feature type="domain" description="C-CAP/cofactor C-like" evidence="7">
    <location>
        <begin position="336"/>
        <end position="472"/>
    </location>
</feature>
<dbReference type="GO" id="GO:0008179">
    <property type="term" value="F:adenylate cyclase binding"/>
    <property type="evidence" value="ECO:0007669"/>
    <property type="project" value="TreeGrafter"/>
</dbReference>
<evidence type="ECO:0000256" key="6">
    <source>
        <dbReference type="SAM" id="MobiDB-lite"/>
    </source>
</evidence>
<proteinExistence type="inferred from homology"/>
<dbReference type="InterPro" id="IPR001837">
    <property type="entry name" value="Adenylate_cyclase-assoc_CAP"/>
</dbReference>
<dbReference type="Pfam" id="PF01213">
    <property type="entry name" value="CAP_N-CM"/>
    <property type="match status" value="1"/>
</dbReference>
<keyword evidence="8" id="KW-1185">Reference proteome</keyword>
<dbReference type="SUPFAM" id="SSF101278">
    <property type="entry name" value="N-terminal domain of adenylylcyclase associated protein, CAP"/>
    <property type="match status" value="1"/>
</dbReference>
<dbReference type="FunFam" id="2.160.20.70:FF:000001">
    <property type="entry name" value="Adenylyl cyclase-associated protein"/>
    <property type="match status" value="1"/>
</dbReference>
<dbReference type="Gene3D" id="2.160.20.70">
    <property type="match status" value="1"/>
</dbReference>
<dbReference type="InterPro" id="IPR016098">
    <property type="entry name" value="CAP/MinC_C"/>
</dbReference>
<protein>
    <recommendedName>
        <fullName evidence="5">Adenylyl cyclase-associated protein</fullName>
    </recommendedName>
</protein>
<dbReference type="InterPro" id="IPR013992">
    <property type="entry name" value="Adenylate_cyclase-assoc_CAP_N"/>
</dbReference>
<dbReference type="PROSITE" id="PS01088">
    <property type="entry name" value="CAP_1"/>
    <property type="match status" value="1"/>
</dbReference>
<evidence type="ECO:0000256" key="2">
    <source>
        <dbReference type="ARBA" id="ARBA00007659"/>
    </source>
</evidence>
<feature type="compositionally biased region" description="Basic and acidic residues" evidence="6">
    <location>
        <begin position="258"/>
        <end position="268"/>
    </location>
</feature>
<name>A0A7E4ZX44_PANRE</name>
<feature type="compositionally biased region" description="Pro residues" evidence="6">
    <location>
        <begin position="234"/>
        <end position="254"/>
    </location>
</feature>
<dbReference type="SMART" id="SM00673">
    <property type="entry name" value="CARP"/>
    <property type="match status" value="2"/>
</dbReference>
<comment type="subcellular location">
    <subcellularLocation>
        <location evidence="1">Cell membrane</location>
        <topology evidence="1">Peripheral membrane protein</topology>
    </subcellularLocation>
</comment>
<dbReference type="InterPro" id="IPR013912">
    <property type="entry name" value="Adenylate_cyclase-assoc_CAP_C"/>
</dbReference>
<feature type="compositionally biased region" description="Low complexity" evidence="6">
    <location>
        <begin position="35"/>
        <end position="45"/>
    </location>
</feature>
<dbReference type="InterPro" id="IPR006599">
    <property type="entry name" value="CARP_motif"/>
</dbReference>
<reference evidence="9" key="2">
    <citation type="submission" date="2020-10" db="UniProtKB">
        <authorList>
            <consortium name="WormBaseParasite"/>
        </authorList>
    </citation>
    <scope>IDENTIFICATION</scope>
</reference>
<evidence type="ECO:0000256" key="3">
    <source>
        <dbReference type="ARBA" id="ARBA00022475"/>
    </source>
</evidence>
<comment type="similarity">
    <text evidence="2 5">Belongs to the CAP family.</text>
</comment>
<evidence type="ECO:0000256" key="5">
    <source>
        <dbReference type="RuleBase" id="RU000647"/>
    </source>
</evidence>
<evidence type="ECO:0000256" key="4">
    <source>
        <dbReference type="ARBA" id="ARBA00023136"/>
    </source>
</evidence>
<dbReference type="InterPro" id="IPR036223">
    <property type="entry name" value="CAP_C_sf"/>
</dbReference>
<organism evidence="8 9">
    <name type="scientific">Panagrellus redivivus</name>
    <name type="common">Microworm</name>
    <dbReference type="NCBI Taxonomy" id="6233"/>
    <lineage>
        <taxon>Eukaryota</taxon>
        <taxon>Metazoa</taxon>
        <taxon>Ecdysozoa</taxon>
        <taxon>Nematoda</taxon>
        <taxon>Chromadorea</taxon>
        <taxon>Rhabditida</taxon>
        <taxon>Tylenchina</taxon>
        <taxon>Panagrolaimomorpha</taxon>
        <taxon>Panagrolaimoidea</taxon>
        <taxon>Panagrolaimidae</taxon>
        <taxon>Panagrellus</taxon>
    </lineage>
</organism>
<dbReference type="FunFam" id="1.25.40.330:FF:000001">
    <property type="entry name" value="Adenylyl cyclase-associated protein"/>
    <property type="match status" value="1"/>
</dbReference>
<dbReference type="GO" id="GO:0005886">
    <property type="term" value="C:plasma membrane"/>
    <property type="evidence" value="ECO:0007669"/>
    <property type="project" value="UniProtKB-SubCell"/>
</dbReference>
<dbReference type="InterPro" id="IPR053950">
    <property type="entry name" value="CAP_N"/>
</dbReference>
<feature type="region of interest" description="Disordered" evidence="6">
    <location>
        <begin position="221"/>
        <end position="268"/>
    </location>
</feature>
<keyword evidence="4" id="KW-0472">Membrane</keyword>
<sequence length="495" mass="52716">MSVQNLEAIVKRLETVTARLEAVSTTTKPALAPKPGHAVTGGAAPAASGSVPLSVQQYDDAVQDAIKEFITLTEKIGGDIGSIVPKIKSIFEEHRNIIWWAAGIPEPPADQIAAKLGPSCQILQDIGAFKDSKRNTPQFNHLSSVVEGLPAVSWVSVKPTPAPFIKESIDASMFYVNRVRKDHKEHEAWVKAWLEIFTNLQKYVRQVHTTGLVFNSAPGSVPPAGAKAASPAPAAAPAPKGPGGPPPPPPPPPADIFADVKKNASNSDADKAARAKLFAELNKGEAVTAGLKKVTADMQTHKNPNLRAASTVPAAASSPAAGGPSKTAPKPAVVKPPRTELENYKNWAVEYHKGNKNIVVEIADIKQTVYIFRCEDSVIQIKGKVNSITLDGCKKVGVTFDALLGQVEVINSQSVQVQTLSSLPTISIQKTDGCQVYLSKDSLDAEIVTSKSSEMNILLPIGEDGDFVEFPVPEQFKTTFNKATKKLATTVSDIV</sequence>
<feature type="region of interest" description="Disordered" evidence="6">
    <location>
        <begin position="309"/>
        <end position="336"/>
    </location>
</feature>
<dbReference type="Pfam" id="PF21938">
    <property type="entry name" value="CAP_N"/>
    <property type="match status" value="1"/>
</dbReference>
<dbReference type="PANTHER" id="PTHR10652:SF0">
    <property type="entry name" value="ADENYLYL CYCLASE-ASSOCIATED PROTEIN"/>
    <property type="match status" value="1"/>
</dbReference>
<dbReference type="PROSITE" id="PS51329">
    <property type="entry name" value="C_CAP_COFACTOR_C"/>
    <property type="match status" value="1"/>
</dbReference>
<dbReference type="Gene3D" id="1.25.40.330">
    <property type="entry name" value="Adenylate cyclase-associated CAP, N-terminal domain"/>
    <property type="match status" value="1"/>
</dbReference>
<dbReference type="GO" id="GO:0003779">
    <property type="term" value="F:actin binding"/>
    <property type="evidence" value="ECO:0007669"/>
    <property type="project" value="InterPro"/>
</dbReference>
<keyword evidence="3" id="KW-1003">Cell membrane</keyword>
<dbReference type="PANTHER" id="PTHR10652">
    <property type="entry name" value="ADENYLYL CYCLASE-ASSOCIATED PROTEIN"/>
    <property type="match status" value="1"/>
</dbReference>
<dbReference type="Pfam" id="PF08603">
    <property type="entry name" value="CAP_C"/>
    <property type="match status" value="1"/>
</dbReference>
<dbReference type="GO" id="GO:0005737">
    <property type="term" value="C:cytoplasm"/>
    <property type="evidence" value="ECO:0007669"/>
    <property type="project" value="TreeGrafter"/>
</dbReference>
<dbReference type="Proteomes" id="UP000492821">
    <property type="component" value="Unassembled WGS sequence"/>
</dbReference>
<dbReference type="PROSITE" id="PS01089">
    <property type="entry name" value="CAP_2"/>
    <property type="match status" value="1"/>
</dbReference>
<dbReference type="SUPFAM" id="SSF69340">
    <property type="entry name" value="C-terminal domain of adenylylcyclase associated protein"/>
    <property type="match status" value="1"/>
</dbReference>
<dbReference type="WBParaSite" id="Pan_g22907.t1">
    <property type="protein sequence ID" value="Pan_g22907.t1"/>
    <property type="gene ID" value="Pan_g22907"/>
</dbReference>
<dbReference type="GO" id="GO:0000902">
    <property type="term" value="P:cell morphogenesis"/>
    <property type="evidence" value="ECO:0007669"/>
    <property type="project" value="TreeGrafter"/>
</dbReference>
<feature type="compositionally biased region" description="Low complexity" evidence="6">
    <location>
        <begin position="221"/>
        <end position="233"/>
    </location>
</feature>
<dbReference type="GO" id="GO:0007015">
    <property type="term" value="P:actin filament organization"/>
    <property type="evidence" value="ECO:0007669"/>
    <property type="project" value="TreeGrafter"/>
</dbReference>
<reference evidence="8" key="1">
    <citation type="journal article" date="2013" name="Genetics">
        <title>The draft genome and transcriptome of Panagrellus redivivus are shaped by the harsh demands of a free-living lifestyle.</title>
        <authorList>
            <person name="Srinivasan J."/>
            <person name="Dillman A.R."/>
            <person name="Macchietto M.G."/>
            <person name="Heikkinen L."/>
            <person name="Lakso M."/>
            <person name="Fracchia K.M."/>
            <person name="Antoshechkin I."/>
            <person name="Mortazavi A."/>
            <person name="Wong G."/>
            <person name="Sternberg P.W."/>
        </authorList>
    </citation>
    <scope>NUCLEOTIDE SEQUENCE [LARGE SCALE GENOMIC DNA]</scope>
    <source>
        <strain evidence="8">MT8872</strain>
    </source>
</reference>
<dbReference type="InterPro" id="IPR036222">
    <property type="entry name" value="CAP_N_sf"/>
</dbReference>
<dbReference type="AlphaFoldDB" id="A0A7E4ZX44"/>
<dbReference type="GO" id="GO:0019933">
    <property type="term" value="P:cAMP-mediated signaling"/>
    <property type="evidence" value="ECO:0007669"/>
    <property type="project" value="TreeGrafter"/>
</dbReference>
<evidence type="ECO:0000259" key="7">
    <source>
        <dbReference type="PROSITE" id="PS51329"/>
    </source>
</evidence>
<evidence type="ECO:0000313" key="8">
    <source>
        <dbReference type="Proteomes" id="UP000492821"/>
    </source>
</evidence>
<accession>A0A7E4ZX44</accession>
<evidence type="ECO:0000313" key="9">
    <source>
        <dbReference type="WBParaSite" id="Pan_g22907.t1"/>
    </source>
</evidence>
<dbReference type="InterPro" id="IPR028417">
    <property type="entry name" value="CAP_CS_C"/>
</dbReference>
<evidence type="ECO:0000256" key="1">
    <source>
        <dbReference type="ARBA" id="ARBA00004202"/>
    </source>
</evidence>
<dbReference type="InterPro" id="IPR017901">
    <property type="entry name" value="C-CAP_CF_C-like"/>
</dbReference>